<dbReference type="AlphaFoldDB" id="A0A914RE88"/>
<keyword evidence="1" id="KW-1185">Reference proteome</keyword>
<organism evidence="1 2">
    <name type="scientific">Parascaris equorum</name>
    <name type="common">Equine roundworm</name>
    <dbReference type="NCBI Taxonomy" id="6256"/>
    <lineage>
        <taxon>Eukaryota</taxon>
        <taxon>Metazoa</taxon>
        <taxon>Ecdysozoa</taxon>
        <taxon>Nematoda</taxon>
        <taxon>Chromadorea</taxon>
        <taxon>Rhabditida</taxon>
        <taxon>Spirurina</taxon>
        <taxon>Ascaridomorpha</taxon>
        <taxon>Ascaridoidea</taxon>
        <taxon>Ascarididae</taxon>
        <taxon>Parascaris</taxon>
    </lineage>
</organism>
<evidence type="ECO:0000313" key="1">
    <source>
        <dbReference type="Proteomes" id="UP000887564"/>
    </source>
</evidence>
<name>A0A914RE88_PAREQ</name>
<sequence length="62" mass="7104">MELSSLSTGDSLKERALYIAGDDFLSNSITLMRTNCNLYTSNEIFMVPTNDRRRHVDTFSVR</sequence>
<accession>A0A914RE88</accession>
<proteinExistence type="predicted"/>
<reference evidence="2" key="1">
    <citation type="submission" date="2022-11" db="UniProtKB">
        <authorList>
            <consortium name="WormBaseParasite"/>
        </authorList>
    </citation>
    <scope>IDENTIFICATION</scope>
</reference>
<dbReference type="Proteomes" id="UP000887564">
    <property type="component" value="Unplaced"/>
</dbReference>
<dbReference type="WBParaSite" id="PEQ_0000306101-mRNA-1">
    <property type="protein sequence ID" value="PEQ_0000306101-mRNA-1"/>
    <property type="gene ID" value="PEQ_0000306101"/>
</dbReference>
<evidence type="ECO:0000313" key="2">
    <source>
        <dbReference type="WBParaSite" id="PEQ_0000306101-mRNA-1"/>
    </source>
</evidence>
<protein>
    <submittedName>
        <fullName evidence="2">Uncharacterized protein</fullName>
    </submittedName>
</protein>